<dbReference type="Proteomes" id="UP001177670">
    <property type="component" value="Unassembled WGS sequence"/>
</dbReference>
<accession>A0AA40FWJ5</accession>
<proteinExistence type="predicted"/>
<name>A0AA40FWJ5_9HYME</name>
<feature type="compositionally biased region" description="Basic and acidic residues" evidence="1">
    <location>
        <begin position="35"/>
        <end position="65"/>
    </location>
</feature>
<keyword evidence="3" id="KW-1185">Reference proteome</keyword>
<evidence type="ECO:0000313" key="3">
    <source>
        <dbReference type="Proteomes" id="UP001177670"/>
    </source>
</evidence>
<dbReference type="AlphaFoldDB" id="A0AA40FWJ5"/>
<comment type="caution">
    <text evidence="2">The sequence shown here is derived from an EMBL/GenBank/DDBJ whole genome shotgun (WGS) entry which is preliminary data.</text>
</comment>
<reference evidence="2" key="1">
    <citation type="submission" date="2021-10" db="EMBL/GenBank/DDBJ databases">
        <title>Melipona bicolor Genome sequencing and assembly.</title>
        <authorList>
            <person name="Araujo N.S."/>
            <person name="Arias M.C."/>
        </authorList>
    </citation>
    <scope>NUCLEOTIDE SEQUENCE</scope>
    <source>
        <strain evidence="2">USP_2M_L1-L4_2017</strain>
        <tissue evidence="2">Whole body</tissue>
    </source>
</reference>
<evidence type="ECO:0000256" key="1">
    <source>
        <dbReference type="SAM" id="MobiDB-lite"/>
    </source>
</evidence>
<dbReference type="EMBL" id="JAHYIQ010000013">
    <property type="protein sequence ID" value="KAK1126689.1"/>
    <property type="molecule type" value="Genomic_DNA"/>
</dbReference>
<evidence type="ECO:0000313" key="2">
    <source>
        <dbReference type="EMBL" id="KAK1126689.1"/>
    </source>
</evidence>
<protein>
    <submittedName>
        <fullName evidence="2">Uncharacterized protein</fullName>
    </submittedName>
</protein>
<feature type="region of interest" description="Disordered" evidence="1">
    <location>
        <begin position="22"/>
        <end position="65"/>
    </location>
</feature>
<gene>
    <name evidence="2" type="ORF">K0M31_004313</name>
</gene>
<sequence length="65" mass="7361">MPEGRSNLADNLPRIKALGREGGVIKKLPSPWGSGREKRVERQRRTTMPRDPETARRVHLGEKST</sequence>
<organism evidence="2 3">
    <name type="scientific">Melipona bicolor</name>
    <dbReference type="NCBI Taxonomy" id="60889"/>
    <lineage>
        <taxon>Eukaryota</taxon>
        <taxon>Metazoa</taxon>
        <taxon>Ecdysozoa</taxon>
        <taxon>Arthropoda</taxon>
        <taxon>Hexapoda</taxon>
        <taxon>Insecta</taxon>
        <taxon>Pterygota</taxon>
        <taxon>Neoptera</taxon>
        <taxon>Endopterygota</taxon>
        <taxon>Hymenoptera</taxon>
        <taxon>Apocrita</taxon>
        <taxon>Aculeata</taxon>
        <taxon>Apoidea</taxon>
        <taxon>Anthophila</taxon>
        <taxon>Apidae</taxon>
        <taxon>Melipona</taxon>
    </lineage>
</organism>